<name>A0ABW4D469_9LACO</name>
<dbReference type="Proteomes" id="UP001597189">
    <property type="component" value="Unassembled WGS sequence"/>
</dbReference>
<evidence type="ECO:0000313" key="2">
    <source>
        <dbReference type="Proteomes" id="UP001597189"/>
    </source>
</evidence>
<organism evidence="1 2">
    <name type="scientific">Levilactobacillus lanxiensis</name>
    <dbReference type="NCBI Taxonomy" id="2799568"/>
    <lineage>
        <taxon>Bacteria</taxon>
        <taxon>Bacillati</taxon>
        <taxon>Bacillota</taxon>
        <taxon>Bacilli</taxon>
        <taxon>Lactobacillales</taxon>
        <taxon>Lactobacillaceae</taxon>
        <taxon>Levilactobacillus</taxon>
    </lineage>
</organism>
<accession>A0ABW4D469</accession>
<reference evidence="2" key="1">
    <citation type="journal article" date="2019" name="Int. J. Syst. Evol. Microbiol.">
        <title>The Global Catalogue of Microorganisms (GCM) 10K type strain sequencing project: providing services to taxonomists for standard genome sequencing and annotation.</title>
        <authorList>
            <consortium name="The Broad Institute Genomics Platform"/>
            <consortium name="The Broad Institute Genome Sequencing Center for Infectious Disease"/>
            <person name="Wu L."/>
            <person name="Ma J."/>
        </authorList>
    </citation>
    <scope>NUCLEOTIDE SEQUENCE [LARGE SCALE GENOMIC DNA]</scope>
    <source>
        <strain evidence="2">CCM 8979</strain>
    </source>
</reference>
<dbReference type="RefSeq" id="WP_203644231.1">
    <property type="nucleotide sequence ID" value="NZ_BOLN01000003.1"/>
</dbReference>
<sequence length="145" mass="16706">MKKWLMAIVVGLSIGLVGETQGQAATWHRGTPKALRGVWTGKKTFMLGSYIHPTISFRQNFFDAGSEGDPAQYKRMSYRHKRGSHSYDLKGHEWFYSHYKTVGYFHVQVRSAGHGKRKVHFNVYKMMDHGRNIGGSRAYGAWFYK</sequence>
<evidence type="ECO:0008006" key="3">
    <source>
        <dbReference type="Google" id="ProtNLM"/>
    </source>
</evidence>
<protein>
    <recommendedName>
        <fullName evidence="3">Lactococcin 972 family bacteriocin</fullName>
    </recommendedName>
</protein>
<gene>
    <name evidence="1" type="ORF">ACFQ44_04405</name>
</gene>
<dbReference type="EMBL" id="JBHTOD010000003">
    <property type="protein sequence ID" value="MFD1454928.1"/>
    <property type="molecule type" value="Genomic_DNA"/>
</dbReference>
<evidence type="ECO:0000313" key="1">
    <source>
        <dbReference type="EMBL" id="MFD1454928.1"/>
    </source>
</evidence>
<keyword evidence="2" id="KW-1185">Reference proteome</keyword>
<proteinExistence type="predicted"/>
<comment type="caution">
    <text evidence="1">The sequence shown here is derived from an EMBL/GenBank/DDBJ whole genome shotgun (WGS) entry which is preliminary data.</text>
</comment>